<dbReference type="GO" id="GO:0004553">
    <property type="term" value="F:hydrolase activity, hydrolyzing O-glycosyl compounds"/>
    <property type="evidence" value="ECO:0007669"/>
    <property type="project" value="InterPro"/>
</dbReference>
<dbReference type="GO" id="GO:0005975">
    <property type="term" value="P:carbohydrate metabolic process"/>
    <property type="evidence" value="ECO:0007669"/>
    <property type="project" value="InterPro"/>
</dbReference>
<dbReference type="EMBL" id="CP157485">
    <property type="protein sequence ID" value="XBO48855.1"/>
    <property type="molecule type" value="Genomic_DNA"/>
</dbReference>
<evidence type="ECO:0000256" key="2">
    <source>
        <dbReference type="ARBA" id="ARBA00022801"/>
    </source>
</evidence>
<dbReference type="InterPro" id="IPR006710">
    <property type="entry name" value="Glyco_hydro_43"/>
</dbReference>
<dbReference type="PANTHER" id="PTHR42812">
    <property type="entry name" value="BETA-XYLOSIDASE"/>
    <property type="match status" value="1"/>
</dbReference>
<keyword evidence="2 6" id="KW-0378">Hydrolase</keyword>
<dbReference type="InterPro" id="IPR051795">
    <property type="entry name" value="Glycosyl_Hydrlase_43"/>
</dbReference>
<dbReference type="SUPFAM" id="SSF75005">
    <property type="entry name" value="Arabinanase/levansucrase/invertase"/>
    <property type="match status" value="1"/>
</dbReference>
<dbReference type="AlphaFoldDB" id="A0AAU7K8A9"/>
<dbReference type="CDD" id="cd09001">
    <property type="entry name" value="GH43_FsAxh1-like"/>
    <property type="match status" value="1"/>
</dbReference>
<feature type="domain" description="Beta-xylosidase C-terminal Concanavalin A-like" evidence="5">
    <location>
        <begin position="380"/>
        <end position="562"/>
    </location>
</feature>
<dbReference type="Gene3D" id="2.115.10.20">
    <property type="entry name" value="Glycosyl hydrolase domain, family 43"/>
    <property type="match status" value="1"/>
</dbReference>
<feature type="active site" description="Proton acceptor" evidence="4">
    <location>
        <position position="68"/>
    </location>
</feature>
<proteinExistence type="inferred from homology"/>
<accession>A0AAU7K8A9</accession>
<dbReference type="Gene3D" id="2.60.120.200">
    <property type="match status" value="1"/>
</dbReference>
<dbReference type="RefSeq" id="WP_406826196.1">
    <property type="nucleotide sequence ID" value="NZ_CP157485.1"/>
</dbReference>
<dbReference type="Pfam" id="PF17851">
    <property type="entry name" value="GH43_C2"/>
    <property type="match status" value="1"/>
</dbReference>
<feature type="active site" description="Proton donor" evidence="4">
    <location>
        <position position="225"/>
    </location>
</feature>
<dbReference type="SUPFAM" id="SSF49899">
    <property type="entry name" value="Concanavalin A-like lectins/glucanases"/>
    <property type="match status" value="1"/>
</dbReference>
<dbReference type="InterPro" id="IPR023296">
    <property type="entry name" value="Glyco_hydro_beta-prop_sf"/>
</dbReference>
<dbReference type="InterPro" id="IPR013320">
    <property type="entry name" value="ConA-like_dom_sf"/>
</dbReference>
<evidence type="ECO:0000256" key="3">
    <source>
        <dbReference type="ARBA" id="ARBA00023295"/>
    </source>
</evidence>
<evidence type="ECO:0000256" key="4">
    <source>
        <dbReference type="PIRSR" id="PIRSR606710-1"/>
    </source>
</evidence>
<sequence length="714" mass="80626">MANSKPMYLNPKAVLHWLIGFGTQHLLRIYISTFFGLFWSLTLNAQSWTADNGNGTYTNPLFYDEFSDPDLIRVGDDFYLTGTTMHSVPGLPVLHSKDLVNWKVISYAMDRFQQGAEFNLQDGKEAYGQGIWAPCIRYHDGVFYIFSNINKHGLQIFTASNPAGPWKQHQLKAHIYDLSVLFENGKIYIVYGVGEIKLIELKADLSGFVEGSDRVIIPRGNAMGEGNHLYKINGKYYITNADNGRLQCARATNIKGPYETTVVSAKETMGTTLGWFTQDMWQDSALPAADARLSMIRQSDQLLGSVPMHQGGIVDLPNGEWWGFSMMDFRAVGRTTFLSPVTWKEGWPFFGIEGNLGRSPRTWFKPNVAQPDRQAPYQRNDNFNATQLAPAWQWNHNPVDGKWQLKGGSLRLHTLPAKDFLWARNTLTQRGVGPESEATVELNSQQLKDGDIAGLGLMNIPYAWIGILREGNRYLFRMFDQYQQKKIDKPLTSPRIFLRAFGNFDDDIAQLSYSLDGKNFEKVGDSIRLPYQLKTFQGTRYALFAYNTKGTEGGYAQFKNFTLIEPLADRTKNLPLGKVITLTNLADRRQAWANPHGMLCPGRSFSQENDVNYQFRVLDRGQGKVALKALNGTGYLTITSMGLSADVRLNREESPGSLFVWQDMLRGQCMLLSLKTNRFVGLDPKTGELYGADWPGTLPDRKDGTVFSWQLVEK</sequence>
<dbReference type="InterPro" id="IPR041542">
    <property type="entry name" value="GH43_C2"/>
</dbReference>
<evidence type="ECO:0000259" key="5">
    <source>
        <dbReference type="Pfam" id="PF17851"/>
    </source>
</evidence>
<dbReference type="Pfam" id="PF04616">
    <property type="entry name" value="Glyco_hydro_43"/>
    <property type="match status" value="1"/>
</dbReference>
<dbReference type="PANTHER" id="PTHR42812:SF12">
    <property type="entry name" value="BETA-XYLOSIDASE-RELATED"/>
    <property type="match status" value="1"/>
</dbReference>
<protein>
    <submittedName>
        <fullName evidence="6">Glycoside hydrolase 43 family protein</fullName>
    </submittedName>
</protein>
<evidence type="ECO:0000256" key="1">
    <source>
        <dbReference type="ARBA" id="ARBA00009865"/>
    </source>
</evidence>
<organism evidence="6">
    <name type="scientific">Pedobacter sp. KACC 23697</name>
    <dbReference type="NCBI Taxonomy" id="3149230"/>
    <lineage>
        <taxon>Bacteria</taxon>
        <taxon>Pseudomonadati</taxon>
        <taxon>Bacteroidota</taxon>
        <taxon>Sphingobacteriia</taxon>
        <taxon>Sphingobacteriales</taxon>
        <taxon>Sphingobacteriaceae</taxon>
        <taxon>Pedobacter</taxon>
    </lineage>
</organism>
<gene>
    <name evidence="6" type="ORF">ABEG20_04480</name>
</gene>
<reference evidence="6" key="1">
    <citation type="submission" date="2024-05" db="EMBL/GenBank/DDBJ databases">
        <authorList>
            <person name="Kim S."/>
            <person name="Heo J."/>
            <person name="Choi H."/>
            <person name="Choi Y."/>
            <person name="Kwon S.-W."/>
            <person name="Kim Y."/>
        </authorList>
    </citation>
    <scope>NUCLEOTIDE SEQUENCE</scope>
    <source>
        <strain evidence="6">KACC 23697</strain>
    </source>
</reference>
<comment type="similarity">
    <text evidence="1">Belongs to the glycosyl hydrolase 43 family.</text>
</comment>
<keyword evidence="3" id="KW-0326">Glycosidase</keyword>
<evidence type="ECO:0000313" key="6">
    <source>
        <dbReference type="EMBL" id="XBO48855.1"/>
    </source>
</evidence>
<name>A0AAU7K8A9_9SPHI</name>